<feature type="compositionally biased region" description="Basic and acidic residues" evidence="1">
    <location>
        <begin position="166"/>
        <end position="176"/>
    </location>
</feature>
<dbReference type="Proteomes" id="UP001497382">
    <property type="component" value="Unassembled WGS sequence"/>
</dbReference>
<feature type="region of interest" description="Disordered" evidence="1">
    <location>
        <begin position="166"/>
        <end position="197"/>
    </location>
</feature>
<feature type="compositionally biased region" description="Polar residues" evidence="1">
    <location>
        <begin position="112"/>
        <end position="121"/>
    </location>
</feature>
<protein>
    <submittedName>
        <fullName evidence="2">Uncharacterized protein</fullName>
    </submittedName>
</protein>
<reference evidence="2 3" key="1">
    <citation type="submission" date="2024-04" db="EMBL/GenBank/DDBJ databases">
        <authorList>
            <person name="Rising A."/>
            <person name="Reimegard J."/>
            <person name="Sonavane S."/>
            <person name="Akerstrom W."/>
            <person name="Nylinder S."/>
            <person name="Hedman E."/>
            <person name="Kallberg Y."/>
        </authorList>
    </citation>
    <scope>NUCLEOTIDE SEQUENCE [LARGE SCALE GENOMIC DNA]</scope>
</reference>
<gene>
    <name evidence="2" type="ORF">LARSCL_LOCUS18400</name>
</gene>
<comment type="caution">
    <text evidence="2">The sequence shown here is derived from an EMBL/GenBank/DDBJ whole genome shotgun (WGS) entry which is preliminary data.</text>
</comment>
<proteinExistence type="predicted"/>
<evidence type="ECO:0000313" key="3">
    <source>
        <dbReference type="Proteomes" id="UP001497382"/>
    </source>
</evidence>
<accession>A0AAV2BC50</accession>
<organism evidence="2 3">
    <name type="scientific">Larinioides sclopetarius</name>
    <dbReference type="NCBI Taxonomy" id="280406"/>
    <lineage>
        <taxon>Eukaryota</taxon>
        <taxon>Metazoa</taxon>
        <taxon>Ecdysozoa</taxon>
        <taxon>Arthropoda</taxon>
        <taxon>Chelicerata</taxon>
        <taxon>Arachnida</taxon>
        <taxon>Araneae</taxon>
        <taxon>Araneomorphae</taxon>
        <taxon>Entelegynae</taxon>
        <taxon>Araneoidea</taxon>
        <taxon>Araneidae</taxon>
        <taxon>Larinioides</taxon>
    </lineage>
</organism>
<sequence length="245" mass="28678">MEELFLDFCILFVLKIAMAGPIFWNLKPEEFEEHLEGLHDIILGLPDNQQRDIILSCHNLEPEKFAPNGEDLQVDLLKLKRSTLWVVDRKTVIYGREDKPARRPHPVVRPQSVKTTSQTTPPAVLSLPSLQLIFRRLPSSNGVPLYSCQYKDKRMQRLFEEMRRKELEESKDESQEKVPVPSKRKACDAGSSKQLVKKPRLQMMDPRLRRFMNNKPKIIPKKGEDERFKNLILKARLQLEERQKV</sequence>
<dbReference type="AlphaFoldDB" id="A0AAV2BC50"/>
<evidence type="ECO:0000256" key="1">
    <source>
        <dbReference type="SAM" id="MobiDB-lite"/>
    </source>
</evidence>
<name>A0AAV2BC50_9ARAC</name>
<dbReference type="EMBL" id="CAXIEN010000335">
    <property type="protein sequence ID" value="CAL1293797.1"/>
    <property type="molecule type" value="Genomic_DNA"/>
</dbReference>
<feature type="region of interest" description="Disordered" evidence="1">
    <location>
        <begin position="99"/>
        <end position="121"/>
    </location>
</feature>
<keyword evidence="3" id="KW-1185">Reference proteome</keyword>
<evidence type="ECO:0000313" key="2">
    <source>
        <dbReference type="EMBL" id="CAL1293797.1"/>
    </source>
</evidence>